<dbReference type="PANTHER" id="PTHR12304:SF4">
    <property type="entry name" value="URIDINE NUCLEOSIDASE"/>
    <property type="match status" value="1"/>
</dbReference>
<comment type="caution">
    <text evidence="5">The sequence shown here is derived from an EMBL/GenBank/DDBJ whole genome shotgun (WGS) entry which is preliminary data.</text>
</comment>
<name>A0A9P8TKG9_WICPI</name>
<organism evidence="5 6">
    <name type="scientific">Wickerhamomyces pijperi</name>
    <name type="common">Yeast</name>
    <name type="synonym">Pichia pijperi</name>
    <dbReference type="NCBI Taxonomy" id="599730"/>
    <lineage>
        <taxon>Eukaryota</taxon>
        <taxon>Fungi</taxon>
        <taxon>Dikarya</taxon>
        <taxon>Ascomycota</taxon>
        <taxon>Saccharomycotina</taxon>
        <taxon>Saccharomycetes</taxon>
        <taxon>Phaffomycetales</taxon>
        <taxon>Wickerhamomycetaceae</taxon>
        <taxon>Wickerhamomyces</taxon>
    </lineage>
</organism>
<dbReference type="GO" id="GO:0006152">
    <property type="term" value="P:purine nucleoside catabolic process"/>
    <property type="evidence" value="ECO:0007669"/>
    <property type="project" value="TreeGrafter"/>
</dbReference>
<protein>
    <recommendedName>
        <fullName evidence="4">Inosine/uridine-preferring nucleoside hydrolase domain-containing protein</fullName>
    </recommendedName>
</protein>
<dbReference type="Pfam" id="PF01156">
    <property type="entry name" value="IU_nuc_hydro"/>
    <property type="match status" value="1"/>
</dbReference>
<keyword evidence="3" id="KW-0326">Glycosidase</keyword>
<evidence type="ECO:0000256" key="1">
    <source>
        <dbReference type="ARBA" id="ARBA00009176"/>
    </source>
</evidence>
<dbReference type="PANTHER" id="PTHR12304">
    <property type="entry name" value="INOSINE-URIDINE PREFERRING NUCLEOSIDE HYDROLASE"/>
    <property type="match status" value="1"/>
</dbReference>
<evidence type="ECO:0000256" key="3">
    <source>
        <dbReference type="ARBA" id="ARBA00023295"/>
    </source>
</evidence>
<dbReference type="Proteomes" id="UP000774326">
    <property type="component" value="Unassembled WGS sequence"/>
</dbReference>
<dbReference type="SUPFAM" id="SSF53590">
    <property type="entry name" value="Nucleoside hydrolase"/>
    <property type="match status" value="1"/>
</dbReference>
<proteinExistence type="inferred from homology"/>
<sequence>MTITQKIPLWLDCDPGHDDMIAILLSAFHPNINLVGLSSVFGNSTLPNTTFNLLSLITGLNKLEIPVYQGNEFPLNYPAKKPSTAPGIHGDNGLGGHRLPRPINKAQSIDQFYQDLAAKLELYDGELSIAAVGPLTNIADFFRKYPDCKSLVKYISIMGGGIGIYNFKGHGEFNIWNDPTAANFLFQDPILRHKVLLSPLNVTHTLILNTTIQHLIYNKDQYEDDPFRRFLSDLMIFFAESYKKNQEFPDGPPIHDPIAVYVLLVKYGILGDSQWKESNLELHVDEQINGEKEGEISVGLESGPNDPSVIFGVDVQLFWDQVLEVIRLADVHLKDSGAKIDYD</sequence>
<dbReference type="AlphaFoldDB" id="A0A9P8TKG9"/>
<dbReference type="OrthoDB" id="432381at2759"/>
<keyword evidence="6" id="KW-1185">Reference proteome</keyword>
<dbReference type="InterPro" id="IPR023186">
    <property type="entry name" value="IUNH"/>
</dbReference>
<dbReference type="GO" id="GO:0005829">
    <property type="term" value="C:cytosol"/>
    <property type="evidence" value="ECO:0007669"/>
    <property type="project" value="TreeGrafter"/>
</dbReference>
<reference evidence="5" key="1">
    <citation type="journal article" date="2021" name="Open Biol.">
        <title>Shared evolutionary footprints suggest mitochondrial oxidative damage underlies multiple complex I losses in fungi.</title>
        <authorList>
            <person name="Schikora-Tamarit M.A."/>
            <person name="Marcet-Houben M."/>
            <person name="Nosek J."/>
            <person name="Gabaldon T."/>
        </authorList>
    </citation>
    <scope>NUCLEOTIDE SEQUENCE</scope>
    <source>
        <strain evidence="5">CBS2887</strain>
    </source>
</reference>
<evidence type="ECO:0000313" key="6">
    <source>
        <dbReference type="Proteomes" id="UP000774326"/>
    </source>
</evidence>
<evidence type="ECO:0000256" key="2">
    <source>
        <dbReference type="ARBA" id="ARBA00022801"/>
    </source>
</evidence>
<dbReference type="InterPro" id="IPR001910">
    <property type="entry name" value="Inosine/uridine_hydrolase_dom"/>
</dbReference>
<keyword evidence="2" id="KW-0378">Hydrolase</keyword>
<gene>
    <name evidence="5" type="ORF">WICPIJ_006991</name>
</gene>
<evidence type="ECO:0000259" key="4">
    <source>
        <dbReference type="Pfam" id="PF01156"/>
    </source>
</evidence>
<dbReference type="GO" id="GO:0008477">
    <property type="term" value="F:purine nucleosidase activity"/>
    <property type="evidence" value="ECO:0007669"/>
    <property type="project" value="TreeGrafter"/>
</dbReference>
<dbReference type="Gene3D" id="3.90.245.10">
    <property type="entry name" value="Ribonucleoside hydrolase-like"/>
    <property type="match status" value="1"/>
</dbReference>
<dbReference type="EMBL" id="JAEUBG010004016">
    <property type="protein sequence ID" value="KAH3682040.1"/>
    <property type="molecule type" value="Genomic_DNA"/>
</dbReference>
<reference evidence="5" key="2">
    <citation type="submission" date="2021-01" db="EMBL/GenBank/DDBJ databases">
        <authorList>
            <person name="Schikora-Tamarit M.A."/>
        </authorList>
    </citation>
    <scope>NUCLEOTIDE SEQUENCE</scope>
    <source>
        <strain evidence="5">CBS2887</strain>
    </source>
</reference>
<accession>A0A9P8TKG9</accession>
<dbReference type="InterPro" id="IPR036452">
    <property type="entry name" value="Ribo_hydro-like"/>
</dbReference>
<evidence type="ECO:0000313" key="5">
    <source>
        <dbReference type="EMBL" id="KAH3682040.1"/>
    </source>
</evidence>
<comment type="similarity">
    <text evidence="1">Belongs to the IUNH family.</text>
</comment>
<feature type="domain" description="Inosine/uridine-preferring nucleoside hydrolase" evidence="4">
    <location>
        <begin position="9"/>
        <end position="320"/>
    </location>
</feature>